<evidence type="ECO:0000313" key="1">
    <source>
        <dbReference type="EMBL" id="GFT99243.1"/>
    </source>
</evidence>
<dbReference type="Proteomes" id="UP000887013">
    <property type="component" value="Unassembled WGS sequence"/>
</dbReference>
<protein>
    <submittedName>
        <fullName evidence="1">Uncharacterized protein</fullName>
    </submittedName>
</protein>
<accession>A0A8X6UC13</accession>
<reference evidence="1" key="1">
    <citation type="submission" date="2020-08" db="EMBL/GenBank/DDBJ databases">
        <title>Multicomponent nature underlies the extraordinary mechanical properties of spider dragline silk.</title>
        <authorList>
            <person name="Kono N."/>
            <person name="Nakamura H."/>
            <person name="Mori M."/>
            <person name="Yoshida Y."/>
            <person name="Ohtoshi R."/>
            <person name="Malay A.D."/>
            <person name="Moran D.A.P."/>
            <person name="Tomita M."/>
            <person name="Numata K."/>
            <person name="Arakawa K."/>
        </authorList>
    </citation>
    <scope>NUCLEOTIDE SEQUENCE</scope>
</reference>
<comment type="caution">
    <text evidence="1">The sequence shown here is derived from an EMBL/GenBank/DDBJ whole genome shotgun (WGS) entry which is preliminary data.</text>
</comment>
<evidence type="ECO:0000313" key="2">
    <source>
        <dbReference type="Proteomes" id="UP000887013"/>
    </source>
</evidence>
<dbReference type="OrthoDB" id="6442596at2759"/>
<gene>
    <name evidence="1" type="primary">NCL1_20329</name>
    <name evidence="1" type="ORF">NPIL_501681</name>
</gene>
<organism evidence="1 2">
    <name type="scientific">Nephila pilipes</name>
    <name type="common">Giant wood spider</name>
    <name type="synonym">Nephila maculata</name>
    <dbReference type="NCBI Taxonomy" id="299642"/>
    <lineage>
        <taxon>Eukaryota</taxon>
        <taxon>Metazoa</taxon>
        <taxon>Ecdysozoa</taxon>
        <taxon>Arthropoda</taxon>
        <taxon>Chelicerata</taxon>
        <taxon>Arachnida</taxon>
        <taxon>Araneae</taxon>
        <taxon>Araneomorphae</taxon>
        <taxon>Entelegynae</taxon>
        <taxon>Araneoidea</taxon>
        <taxon>Nephilidae</taxon>
        <taxon>Nephila</taxon>
    </lineage>
</organism>
<dbReference type="EMBL" id="BMAW01122521">
    <property type="protein sequence ID" value="GFT99243.1"/>
    <property type="molecule type" value="Genomic_DNA"/>
</dbReference>
<feature type="non-terminal residue" evidence="1">
    <location>
        <position position="1"/>
    </location>
</feature>
<sequence length="273" mass="31477">VSPLLTLESINSSQEEMSYITGMRNIIEFQIGTSEDYEHFRVNVFTQRILCLKSIGPTLEICLSHTLTRVVKSHILVHNFIPFRQWSIICIDDDGFEVGLIPVQRRGRRTRGASTDRFLVATFDDCACFISVGGGYDCMNEQILTSNTLDSIEICVPAINVNSVHHTWRRLYGNNNTLFSCSETDIAAYVKEQTDKTKPVKIFKKIMKREEGESFNQFIVLESIAFPYYFELPHQNEQEYSLFTADHFWCSSNPLYVIIIFQNRLNIAMKNLE</sequence>
<name>A0A8X6UC13_NEPPI</name>
<proteinExistence type="predicted"/>
<dbReference type="AlphaFoldDB" id="A0A8X6UC13"/>
<keyword evidence="2" id="KW-1185">Reference proteome</keyword>